<dbReference type="GO" id="GO:0008198">
    <property type="term" value="F:ferrous iron binding"/>
    <property type="evidence" value="ECO:0007669"/>
    <property type="project" value="InterPro"/>
</dbReference>
<feature type="domain" description="Extradiol ring-cleavage dioxygenase class III enzyme subunit B" evidence="6">
    <location>
        <begin position="52"/>
        <end position="263"/>
    </location>
</feature>
<gene>
    <name evidence="8" type="ORF">PBS001_LOCUS2265</name>
    <name evidence="7" type="ORF">PBS003_LOCUS4543</name>
</gene>
<protein>
    <recommendedName>
        <fullName evidence="6">Extradiol ring-cleavage dioxygenase class III enzyme subunit B domain-containing protein</fullName>
    </recommendedName>
</protein>
<evidence type="ECO:0000313" key="9">
    <source>
        <dbReference type="Proteomes" id="UP001158986"/>
    </source>
</evidence>
<evidence type="ECO:0000256" key="5">
    <source>
        <dbReference type="ARBA" id="ARBA00023002"/>
    </source>
</evidence>
<dbReference type="AlphaFoldDB" id="A0AAU9KVL0"/>
<dbReference type="EMBL" id="CAKKTJ010000193">
    <property type="protein sequence ID" value="CAH0477814.1"/>
    <property type="molecule type" value="Genomic_DNA"/>
</dbReference>
<dbReference type="CDD" id="cd07363">
    <property type="entry name" value="45_DOPA_Dioxygenase"/>
    <property type="match status" value="1"/>
</dbReference>
<dbReference type="GO" id="GO:0016702">
    <property type="term" value="F:oxidoreductase activity, acting on single donors with incorporation of molecular oxygen, incorporation of two atoms of oxygen"/>
    <property type="evidence" value="ECO:0007669"/>
    <property type="project" value="UniProtKB-ARBA"/>
</dbReference>
<dbReference type="Proteomes" id="UP001158986">
    <property type="component" value="Unassembled WGS sequence"/>
</dbReference>
<reference evidence="7 9" key="1">
    <citation type="submission" date="2021-11" db="EMBL/GenBank/DDBJ databases">
        <authorList>
            <person name="Islam A."/>
            <person name="Islam S."/>
            <person name="Flora M.S."/>
            <person name="Rahman M."/>
            <person name="Ziaur R.M."/>
            <person name="Epstein J.H."/>
            <person name="Hassan M."/>
            <person name="Klassen M."/>
            <person name="Woodard K."/>
            <person name="Webb A."/>
            <person name="Webby R.J."/>
            <person name="El Zowalaty M.E."/>
        </authorList>
    </citation>
    <scope>NUCLEOTIDE SEQUENCE</scope>
    <source>
        <strain evidence="8">Pbs1</strain>
        <strain evidence="7">Pbs3</strain>
    </source>
</reference>
<keyword evidence="5" id="KW-0560">Oxidoreductase</keyword>
<dbReference type="Gene3D" id="3.40.830.10">
    <property type="entry name" value="LigB-like"/>
    <property type="match status" value="1"/>
</dbReference>
<evidence type="ECO:0000256" key="4">
    <source>
        <dbReference type="ARBA" id="ARBA00022833"/>
    </source>
</evidence>
<evidence type="ECO:0000313" key="8">
    <source>
        <dbReference type="EMBL" id="CAH0515557.1"/>
    </source>
</evidence>
<dbReference type="GO" id="GO:0008270">
    <property type="term" value="F:zinc ion binding"/>
    <property type="evidence" value="ECO:0007669"/>
    <property type="project" value="InterPro"/>
</dbReference>
<dbReference type="Proteomes" id="UP001160483">
    <property type="component" value="Unassembled WGS sequence"/>
</dbReference>
<keyword evidence="9" id="KW-1185">Reference proteome</keyword>
<comment type="similarity">
    <text evidence="2">Belongs to the DODA-type extradiol aromatic ring-opening dioxygenase family.</text>
</comment>
<dbReference type="EMBL" id="CAKLCB010000116">
    <property type="protein sequence ID" value="CAH0515557.1"/>
    <property type="molecule type" value="Genomic_DNA"/>
</dbReference>
<accession>A0AAU9KVL0</accession>
<keyword evidence="4" id="KW-0862">Zinc</keyword>
<dbReference type="SUPFAM" id="SSF53213">
    <property type="entry name" value="LigB-like"/>
    <property type="match status" value="1"/>
</dbReference>
<evidence type="ECO:0000313" key="10">
    <source>
        <dbReference type="Proteomes" id="UP001160483"/>
    </source>
</evidence>
<dbReference type="Pfam" id="PF02900">
    <property type="entry name" value="LigB"/>
    <property type="match status" value="1"/>
</dbReference>
<proteinExistence type="inferred from homology"/>
<evidence type="ECO:0000256" key="3">
    <source>
        <dbReference type="ARBA" id="ARBA00022723"/>
    </source>
</evidence>
<dbReference type="PANTHER" id="PTHR30096:SF0">
    <property type="entry name" value="4,5-DOPA DIOXYGENASE EXTRADIOL-LIKE PROTEIN"/>
    <property type="match status" value="1"/>
</dbReference>
<comment type="cofactor">
    <cofactor evidence="1">
        <name>Zn(2+)</name>
        <dbReference type="ChEBI" id="CHEBI:29105"/>
    </cofactor>
</comment>
<dbReference type="PANTHER" id="PTHR30096">
    <property type="entry name" value="4,5-DOPA DIOXYGENASE EXTRADIOL-LIKE PROTEIN"/>
    <property type="match status" value="1"/>
</dbReference>
<dbReference type="InterPro" id="IPR014436">
    <property type="entry name" value="Extradiol_dOase_DODA"/>
</dbReference>
<evidence type="ECO:0000256" key="1">
    <source>
        <dbReference type="ARBA" id="ARBA00001947"/>
    </source>
</evidence>
<name>A0AAU9KVL0_9STRA</name>
<dbReference type="PIRSF" id="PIRSF006157">
    <property type="entry name" value="Doxgns_DODA"/>
    <property type="match status" value="1"/>
</dbReference>
<evidence type="ECO:0000259" key="6">
    <source>
        <dbReference type="Pfam" id="PF02900"/>
    </source>
</evidence>
<dbReference type="InterPro" id="IPR004183">
    <property type="entry name" value="Xdiol_dOase_suB"/>
</dbReference>
<comment type="caution">
    <text evidence="7">The sequence shown here is derived from an EMBL/GenBank/DDBJ whole genome shotgun (WGS) entry which is preliminary data.</text>
</comment>
<organism evidence="7 10">
    <name type="scientific">Peronospora belbahrii</name>
    <dbReference type="NCBI Taxonomy" id="622444"/>
    <lineage>
        <taxon>Eukaryota</taxon>
        <taxon>Sar</taxon>
        <taxon>Stramenopiles</taxon>
        <taxon>Oomycota</taxon>
        <taxon>Peronosporomycetes</taxon>
        <taxon>Peronosporales</taxon>
        <taxon>Peronosporaceae</taxon>
        <taxon>Peronospora</taxon>
    </lineage>
</organism>
<sequence>MVTFHHPVVAVSHGPGPLWLLSSGFAGMNNASLPARALTTTFEKLYPNGTNLPKRILCISAHWESESSGYEISSATEPGMIYDYHGFPSEAYDVVYPANGDPIFAKRVKAELEKNNIKAKLVDRGFDHGVFVPMLLIRPEADIPIVTMSINSRLGNKVHFDLGKVIASFRDEDTLILCSGQATHNLRAGGDQNSPVVDWASAFQGWLDKTLTMDSNQSYSQRKDEITNWHDAPAARLAHPTPDHFIPFVIGAGAGMEESKPEASKVCSGWGMGHMSFTTYSWGIEL</sequence>
<evidence type="ECO:0000313" key="7">
    <source>
        <dbReference type="EMBL" id="CAH0477814.1"/>
    </source>
</evidence>
<evidence type="ECO:0000256" key="2">
    <source>
        <dbReference type="ARBA" id="ARBA00007581"/>
    </source>
</evidence>
<keyword evidence="3" id="KW-0479">Metal-binding</keyword>